<reference evidence="4 5" key="1">
    <citation type="journal article" date="2019" name="Int. J. Syst. Evol. Microbiol.">
        <title>The Global Catalogue of Microorganisms (GCM) 10K type strain sequencing project: providing services to taxonomists for standard genome sequencing and annotation.</title>
        <authorList>
            <consortium name="The Broad Institute Genomics Platform"/>
            <consortium name="The Broad Institute Genome Sequencing Center for Infectious Disease"/>
            <person name="Wu L."/>
            <person name="Ma J."/>
        </authorList>
    </citation>
    <scope>NUCLEOTIDE SEQUENCE [LARGE SCALE GENOMIC DNA]</scope>
    <source>
        <strain evidence="4 5">CGMCC 1.15824</strain>
    </source>
</reference>
<evidence type="ECO:0000256" key="2">
    <source>
        <dbReference type="ARBA" id="ARBA00049666"/>
    </source>
</evidence>
<comment type="caution">
    <text evidence="4">The sequence shown here is derived from an EMBL/GenBank/DDBJ whole genome shotgun (WGS) entry which is preliminary data.</text>
</comment>
<dbReference type="Proteomes" id="UP001595925">
    <property type="component" value="Unassembled WGS sequence"/>
</dbReference>
<evidence type="ECO:0000256" key="1">
    <source>
        <dbReference type="ARBA" id="ARBA00023054"/>
    </source>
</evidence>
<keyword evidence="5" id="KW-1185">Reference proteome</keyword>
<dbReference type="Gene3D" id="1.10.287.1490">
    <property type="match status" value="1"/>
</dbReference>
<dbReference type="RefSeq" id="WP_224830095.1">
    <property type="nucleotide sequence ID" value="NZ_JAIVEF010000038.1"/>
</dbReference>
<feature type="coiled-coil region" evidence="3">
    <location>
        <begin position="340"/>
        <end position="503"/>
    </location>
</feature>
<accession>A0ABD5QE87</accession>
<dbReference type="AlphaFoldDB" id="A0ABD5QE87"/>
<evidence type="ECO:0000313" key="4">
    <source>
        <dbReference type="EMBL" id="MFC4987352.1"/>
    </source>
</evidence>
<organism evidence="4 5">
    <name type="scientific">Saliphagus infecundisoli</name>
    <dbReference type="NCBI Taxonomy" id="1849069"/>
    <lineage>
        <taxon>Archaea</taxon>
        <taxon>Methanobacteriati</taxon>
        <taxon>Methanobacteriota</taxon>
        <taxon>Stenosarchaea group</taxon>
        <taxon>Halobacteria</taxon>
        <taxon>Halobacteriales</taxon>
        <taxon>Natrialbaceae</taxon>
        <taxon>Saliphagus</taxon>
    </lineage>
</organism>
<dbReference type="NCBIfam" id="NF045487">
    <property type="entry name" value="ASRP"/>
    <property type="match status" value="1"/>
</dbReference>
<dbReference type="Gene3D" id="3.40.50.300">
    <property type="entry name" value="P-loop containing nucleotide triphosphate hydrolases"/>
    <property type="match status" value="2"/>
</dbReference>
<evidence type="ECO:0000256" key="3">
    <source>
        <dbReference type="SAM" id="Coils"/>
    </source>
</evidence>
<gene>
    <name evidence="4" type="ORF">ACFPFO_06155</name>
</gene>
<sequence>MPQHTNATPATVSVRNIGGINRCEIEFDSGVTVLTGQNATNRTSLLSAIAGALGGSTASLKSDTEEGSVRLEFDGETYTRHYNRQSGGTVIAEGDPYANNSELVDLFVCLLEDNPARRAVERGDDLRNVLMQPVDTDYIQERIGEFERERQQVSTRLEEIERERDRLPGLEERRTALQADLEDTTEKLEALREQVAGQEVDVEMAEAAEDLLDELESRRQTLTRTRDQIETQQSTLEALREEHAEISEEVEQIDERDADRGRLEHELDRLQDREHELQNSINDLSALVEFNEGLIDSPNVPIGEEQSEPDTTAELDPMSATVECWTCGSHVKRREIDTQLTELRNIVEDKRTERQEIQTQLAEVREKLKSIRSREERRQELKERLNEVDRQMQRREQQVGDLEDKAADVQTEIRELEDEVTKTEDLRESELVEQYEQLSELEYERGQIEQELTDVEDQIRELKAVTDEREQLEAQQAQLRDELESLRTRIEDLERDAVDAFNEHMATVLSLLEYENIERVWIERKASDSGSEGSLELHVVRSTEDGTVYEDTIDHLSESEREVIGLVVALAGYLVHDVYETIPVILLDSLEAIDAERIARLIDYLAEFAPYLIVALLEEDAQGLDDAYTEVSADALEP</sequence>
<feature type="coiled-coil region" evidence="3">
    <location>
        <begin position="143"/>
        <end position="287"/>
    </location>
</feature>
<dbReference type="InterPro" id="IPR027417">
    <property type="entry name" value="P-loop_NTPase"/>
</dbReference>
<dbReference type="PANTHER" id="PTHR32114">
    <property type="entry name" value="ABC TRANSPORTER ABCH.3"/>
    <property type="match status" value="1"/>
</dbReference>
<proteinExistence type="inferred from homology"/>
<keyword evidence="1 3" id="KW-0175">Coiled coil</keyword>
<dbReference type="EMBL" id="JBHSJG010000023">
    <property type="protein sequence ID" value="MFC4987352.1"/>
    <property type="molecule type" value="Genomic_DNA"/>
</dbReference>
<protein>
    <submittedName>
        <fullName evidence="4">Archaea-specific SMC-related protein</fullName>
    </submittedName>
</protein>
<dbReference type="PANTHER" id="PTHR32114:SF2">
    <property type="entry name" value="ABC TRANSPORTER ABCH.3"/>
    <property type="match status" value="1"/>
</dbReference>
<dbReference type="SUPFAM" id="SSF52540">
    <property type="entry name" value="P-loop containing nucleoside triphosphate hydrolases"/>
    <property type="match status" value="2"/>
</dbReference>
<evidence type="ECO:0000313" key="5">
    <source>
        <dbReference type="Proteomes" id="UP001595925"/>
    </source>
</evidence>
<comment type="similarity">
    <text evidence="2">Belongs to the Sph1/Sph2 family.</text>
</comment>
<name>A0ABD5QE87_9EURY</name>